<keyword evidence="3" id="KW-1185">Reference proteome</keyword>
<reference evidence="2 3" key="1">
    <citation type="submission" date="2017-09" db="EMBL/GenBank/DDBJ databases">
        <authorList>
            <person name="Bumgarner R.E."/>
        </authorList>
    </citation>
    <scope>NUCLEOTIDE SEQUENCE [LARGE SCALE GENOMIC DNA]</scope>
    <source>
        <strain evidence="2 3">T34998</strain>
    </source>
</reference>
<dbReference type="EMBL" id="PCZS01000002">
    <property type="protein sequence ID" value="REB69531.1"/>
    <property type="molecule type" value="Genomic_DNA"/>
</dbReference>
<feature type="region of interest" description="Disordered" evidence="1">
    <location>
        <begin position="1"/>
        <end position="81"/>
    </location>
</feature>
<proteinExistence type="predicted"/>
<dbReference type="Proteomes" id="UP000256324">
    <property type="component" value="Unassembled WGS sequence"/>
</dbReference>
<name>A0ABX9IDJ9_9ACTN</name>
<comment type="caution">
    <text evidence="2">The sequence shown here is derived from an EMBL/GenBank/DDBJ whole genome shotgun (WGS) entry which is preliminary data.</text>
</comment>
<evidence type="ECO:0000313" key="3">
    <source>
        <dbReference type="Proteomes" id="UP000256324"/>
    </source>
</evidence>
<gene>
    <name evidence="2" type="ORF">CP880_09010</name>
</gene>
<accession>A0ABX9IDJ9</accession>
<evidence type="ECO:0000313" key="2">
    <source>
        <dbReference type="EMBL" id="REB69531.1"/>
    </source>
</evidence>
<sequence length="81" mass="8905">MSTPRHSPMGQIPDRPSPSSPVTFLTKNPTTPSPLSFPCKVGLRHGRDAHRERQHGRGRSTRRALLGGPDTALPSQLRDRS</sequence>
<protein>
    <submittedName>
        <fullName evidence="2">Uncharacterized protein</fullName>
    </submittedName>
</protein>
<feature type="compositionally biased region" description="Basic residues" evidence="1">
    <location>
        <begin position="52"/>
        <end position="62"/>
    </location>
</feature>
<evidence type="ECO:0000256" key="1">
    <source>
        <dbReference type="SAM" id="MobiDB-lite"/>
    </source>
</evidence>
<feature type="compositionally biased region" description="Polar residues" evidence="1">
    <location>
        <begin position="20"/>
        <end position="34"/>
    </location>
</feature>
<organism evidence="2 3">
    <name type="scientific">Cutibacterium namnetense</name>
    <dbReference type="NCBI Taxonomy" id="1574624"/>
    <lineage>
        <taxon>Bacteria</taxon>
        <taxon>Bacillati</taxon>
        <taxon>Actinomycetota</taxon>
        <taxon>Actinomycetes</taxon>
        <taxon>Propionibacteriales</taxon>
        <taxon>Propionibacteriaceae</taxon>
        <taxon>Cutibacterium</taxon>
    </lineage>
</organism>